<protein>
    <submittedName>
        <fullName evidence="4">Uncharacterized protein</fullName>
    </submittedName>
</protein>
<dbReference type="PRINTS" id="PR00320">
    <property type="entry name" value="GPROTEINBRPT"/>
</dbReference>
<dbReference type="InterPro" id="IPR015943">
    <property type="entry name" value="WD40/YVTN_repeat-like_dom_sf"/>
</dbReference>
<dbReference type="Gene3D" id="2.130.10.10">
    <property type="entry name" value="YVTN repeat-like/Quinoprotein amine dehydrogenase"/>
    <property type="match status" value="2"/>
</dbReference>
<reference evidence="4" key="1">
    <citation type="submission" date="2021-01" db="EMBL/GenBank/DDBJ databases">
        <title>Adiantum capillus-veneris genome.</title>
        <authorList>
            <person name="Fang Y."/>
            <person name="Liao Q."/>
        </authorList>
    </citation>
    <scope>NUCLEOTIDE SEQUENCE</scope>
    <source>
        <strain evidence="4">H3</strain>
        <tissue evidence="4">Leaf</tissue>
    </source>
</reference>
<dbReference type="InterPro" id="IPR045182">
    <property type="entry name" value="JINGUBANG-like"/>
</dbReference>
<keyword evidence="2" id="KW-0677">Repeat</keyword>
<keyword evidence="1 3" id="KW-0853">WD repeat</keyword>
<organism evidence="4 5">
    <name type="scientific">Adiantum capillus-veneris</name>
    <name type="common">Maidenhair fern</name>
    <dbReference type="NCBI Taxonomy" id="13818"/>
    <lineage>
        <taxon>Eukaryota</taxon>
        <taxon>Viridiplantae</taxon>
        <taxon>Streptophyta</taxon>
        <taxon>Embryophyta</taxon>
        <taxon>Tracheophyta</taxon>
        <taxon>Polypodiopsida</taxon>
        <taxon>Polypodiidae</taxon>
        <taxon>Polypodiales</taxon>
        <taxon>Pteridineae</taxon>
        <taxon>Pteridaceae</taxon>
        <taxon>Vittarioideae</taxon>
        <taxon>Adiantum</taxon>
    </lineage>
</organism>
<dbReference type="InterPro" id="IPR001680">
    <property type="entry name" value="WD40_rpt"/>
</dbReference>
<dbReference type="AlphaFoldDB" id="A0A9D4ZG70"/>
<dbReference type="OrthoDB" id="5853810at2759"/>
<evidence type="ECO:0000313" key="5">
    <source>
        <dbReference type="Proteomes" id="UP000886520"/>
    </source>
</evidence>
<keyword evidence="5" id="KW-1185">Reference proteome</keyword>
<dbReference type="EMBL" id="JABFUD020000013">
    <property type="protein sequence ID" value="KAI5071980.1"/>
    <property type="molecule type" value="Genomic_DNA"/>
</dbReference>
<dbReference type="InterPro" id="IPR020472">
    <property type="entry name" value="WD40_PAC1"/>
</dbReference>
<evidence type="ECO:0000256" key="1">
    <source>
        <dbReference type="ARBA" id="ARBA00022574"/>
    </source>
</evidence>
<dbReference type="PANTHER" id="PTHR22844">
    <property type="entry name" value="F-BOX AND WD40 DOMAIN PROTEIN"/>
    <property type="match status" value="1"/>
</dbReference>
<dbReference type="SMART" id="SM00320">
    <property type="entry name" value="WD40"/>
    <property type="match status" value="6"/>
</dbReference>
<evidence type="ECO:0000256" key="2">
    <source>
        <dbReference type="ARBA" id="ARBA00022737"/>
    </source>
</evidence>
<dbReference type="SUPFAM" id="SSF50978">
    <property type="entry name" value="WD40 repeat-like"/>
    <property type="match status" value="1"/>
</dbReference>
<feature type="repeat" description="WD" evidence="3">
    <location>
        <begin position="528"/>
        <end position="567"/>
    </location>
</feature>
<dbReference type="InterPro" id="IPR036322">
    <property type="entry name" value="WD40_repeat_dom_sf"/>
</dbReference>
<dbReference type="PROSITE" id="PS50082">
    <property type="entry name" value="WD_REPEATS_2"/>
    <property type="match status" value="2"/>
</dbReference>
<gene>
    <name evidence="4" type="ORF">GOP47_0014231</name>
</gene>
<proteinExistence type="predicted"/>
<dbReference type="PROSITE" id="PS50231">
    <property type="entry name" value="RICIN_B_LECTIN"/>
    <property type="match status" value="1"/>
</dbReference>
<dbReference type="PROSITE" id="PS50294">
    <property type="entry name" value="WD_REPEATS_REGION"/>
    <property type="match status" value="2"/>
</dbReference>
<comment type="caution">
    <text evidence="4">The sequence shown here is derived from an EMBL/GenBank/DDBJ whole genome shotgun (WGS) entry which is preliminary data.</text>
</comment>
<feature type="repeat" description="WD" evidence="3">
    <location>
        <begin position="466"/>
        <end position="505"/>
    </location>
</feature>
<evidence type="ECO:0000313" key="4">
    <source>
        <dbReference type="EMBL" id="KAI5071980.1"/>
    </source>
</evidence>
<dbReference type="Pfam" id="PF00400">
    <property type="entry name" value="WD40"/>
    <property type="match status" value="4"/>
</dbReference>
<dbReference type="PANTHER" id="PTHR22844:SF387">
    <property type="entry name" value="F3I6.5 PROTEIN"/>
    <property type="match status" value="1"/>
</dbReference>
<accession>A0A9D4ZG70</accession>
<name>A0A9D4ZG70_ADICA</name>
<evidence type="ECO:0000256" key="3">
    <source>
        <dbReference type="PROSITE-ProRule" id="PRU00221"/>
    </source>
</evidence>
<dbReference type="Proteomes" id="UP000886520">
    <property type="component" value="Chromosome 13"/>
</dbReference>
<sequence>MRSPTFANFYKEKRSATAKLLKISCNVDRLLPRDQRQYNEIEALVESAEIHADENGVCSLTLGASFRDHHVLEELQAAGGSAPASAGAASVPTGPIYCCCARRNSSSERVQQGDPHESTQKLLQSSQFHTDLPSEIWPSTPAPSGRTWRVLCPAQFAALRPVLMSHHELNINAFNPSPAAPDACRLRSGCRRFLLQRHHSDTAFAQLHGAAVHIVLAHDSLVFTAHQDHKIRVWKKHNGNYHLINTLPTRRDYLLNSFFQHNYVQLRRHHHRLWMQHVDTISALAFHKGSSYSCDTKLDVCKINDHIHWEPLLYSASWDKTFKVWSLSNFKCIESVAAHDDAINAIALGSCYDAATANQQLAFTASSDGTVKAWAKEAVYTDRFMRKSCLKVKHKLVATLAHPKKCAVNALAISNDVDIGLLLFSAGSDGFIRIWRRVANHYSKQLLQEEGSGSQKQVNMTLCSVLEGHKRAVLCLSIAGDLLLSGSADNTLRVWSIRQAKAWLSSNSNNTADQTSSIICYSALVAMMEGHKAPVKSICASPCPHGCGYYAVFSGALDEAIKVWCLH</sequence>